<proteinExistence type="predicted"/>
<reference evidence="3" key="1">
    <citation type="submission" date="2015-12" db="EMBL/GenBank/DDBJ databases">
        <authorList>
            <person name="Zhang G."/>
            <person name="Stingl U."/>
        </authorList>
    </citation>
    <scope>NUCLEOTIDE SEQUENCE [LARGE SCALE GENOMIC DNA]</scope>
    <source>
        <strain evidence="3">ZGT118</strain>
    </source>
</reference>
<gene>
    <name evidence="2" type="ORF">AVO45_07380</name>
</gene>
<dbReference type="AlphaFoldDB" id="A0A0X3TYX3"/>
<name>A0A0X3TYX3_9RHOB</name>
<dbReference type="EMBL" id="LQBQ01000012">
    <property type="protein sequence ID" value="KUJ80842.1"/>
    <property type="molecule type" value="Genomic_DNA"/>
</dbReference>
<dbReference type="Proteomes" id="UP000053791">
    <property type="component" value="Unassembled WGS sequence"/>
</dbReference>
<accession>A0A0X3TYX3</accession>
<dbReference type="RefSeq" id="WP_068346511.1">
    <property type="nucleotide sequence ID" value="NZ_LQBQ01000012.1"/>
</dbReference>
<sequence length="99" mass="11043">MATKAELEAELEELRKRNAELEERSRERTAKGAETQASAAPKTEDDIRKLLEEHGIDLSKAKDVGKQAVEEFSRLQKDYPITALLIAFSLGYVVGRVQG</sequence>
<protein>
    <submittedName>
        <fullName evidence="2">Uncharacterized protein</fullName>
    </submittedName>
</protein>
<feature type="compositionally biased region" description="Basic and acidic residues" evidence="1">
    <location>
        <begin position="17"/>
        <end position="31"/>
    </location>
</feature>
<evidence type="ECO:0000313" key="3">
    <source>
        <dbReference type="Proteomes" id="UP000053791"/>
    </source>
</evidence>
<evidence type="ECO:0000313" key="2">
    <source>
        <dbReference type="EMBL" id="KUJ80842.1"/>
    </source>
</evidence>
<feature type="region of interest" description="Disordered" evidence="1">
    <location>
        <begin position="17"/>
        <end position="46"/>
    </location>
</feature>
<dbReference type="STRING" id="1685379.AVO45_07380"/>
<evidence type="ECO:0000256" key="1">
    <source>
        <dbReference type="SAM" id="MobiDB-lite"/>
    </source>
</evidence>
<organism evidence="2 3">
    <name type="scientific">Ruegeria marisrubri</name>
    <dbReference type="NCBI Taxonomy" id="1685379"/>
    <lineage>
        <taxon>Bacteria</taxon>
        <taxon>Pseudomonadati</taxon>
        <taxon>Pseudomonadota</taxon>
        <taxon>Alphaproteobacteria</taxon>
        <taxon>Rhodobacterales</taxon>
        <taxon>Roseobacteraceae</taxon>
        <taxon>Ruegeria</taxon>
    </lineage>
</organism>
<dbReference type="OrthoDB" id="7709354at2"/>
<keyword evidence="3" id="KW-1185">Reference proteome</keyword>
<comment type="caution">
    <text evidence="2">The sequence shown here is derived from an EMBL/GenBank/DDBJ whole genome shotgun (WGS) entry which is preliminary data.</text>
</comment>